<sequence>MVPRGMRGKMMKLRRVLGEGEVHEADIEAMDLGPKDGITFRVDADVEDGDEVTDTLPNGKTKTMRLHDVHVLQSPFGDNLDHTGAKYTVIPARAVPSTPTPVTLPGLHPLISQASGSQVAVRHFDDAVSSACQAVEDRVQALTGYPKNNKNAPLSGKPLMSLVFSPQAPMLDITSDNVGEVQKADEVEGYMYLFMGVAQALRNPRSHGPRLRTSEPEAMEMLATASLLMRALDRAESRLPQPRHKPPMQQLPRGIGSASARAARPKR</sequence>
<evidence type="ECO:0000313" key="3">
    <source>
        <dbReference type="EMBL" id="AEV73141.1"/>
    </source>
</evidence>
<evidence type="ECO:0000259" key="2">
    <source>
        <dbReference type="Pfam" id="PF09509"/>
    </source>
</evidence>
<evidence type="ECO:0000313" key="4">
    <source>
        <dbReference type="Proteomes" id="UP000005442"/>
    </source>
</evidence>
<reference evidence="3 4" key="1">
    <citation type="submission" date="2011-12" db="EMBL/GenBank/DDBJ databases">
        <title>Complete sequence of Mycobacterium rhodesiae NBB3.</title>
        <authorList>
            <consortium name="US DOE Joint Genome Institute"/>
            <person name="Lucas S."/>
            <person name="Han J."/>
            <person name="Lapidus A."/>
            <person name="Cheng J.-F."/>
            <person name="Goodwin L."/>
            <person name="Pitluck S."/>
            <person name="Peters L."/>
            <person name="Mikhailova N."/>
            <person name="Gu W."/>
            <person name="Detter J.C."/>
            <person name="Han C."/>
            <person name="Tapia R."/>
            <person name="Land M."/>
            <person name="Hauser L."/>
            <person name="Kyrpides N."/>
            <person name="Ivanova N."/>
            <person name="Pagani I."/>
            <person name="Mattes T."/>
            <person name="Holmes A."/>
            <person name="Rutledge P."/>
            <person name="Paulsen I."/>
            <person name="Coleman N."/>
            <person name="Woyke T."/>
        </authorList>
    </citation>
    <scope>NUCLEOTIDE SEQUENCE [LARGE SCALE GENOMIC DNA]</scope>
    <source>
        <strain evidence="3 4">NBB3</strain>
    </source>
</reference>
<protein>
    <submittedName>
        <fullName evidence="3">TIGR02391 family protein</fullName>
    </submittedName>
</protein>
<dbReference type="KEGG" id="mrh:MycrhN_2556"/>
<keyword evidence="4" id="KW-1185">Reference proteome</keyword>
<accession>G8RX93</accession>
<dbReference type="InterPro" id="IPR012654">
    <property type="entry name" value="CHP02391"/>
</dbReference>
<proteinExistence type="predicted"/>
<feature type="region of interest" description="Disordered" evidence="1">
    <location>
        <begin position="238"/>
        <end position="267"/>
    </location>
</feature>
<evidence type="ECO:0000256" key="1">
    <source>
        <dbReference type="SAM" id="MobiDB-lite"/>
    </source>
</evidence>
<name>G8RX93_MYCRN</name>
<gene>
    <name evidence="3" type="ordered locus">MycrhN_2556</name>
</gene>
<dbReference type="AlphaFoldDB" id="G8RX93"/>
<dbReference type="EMBL" id="CP003169">
    <property type="protein sequence ID" value="AEV73141.1"/>
    <property type="molecule type" value="Genomic_DNA"/>
</dbReference>
<dbReference type="STRING" id="710685.MycrhN_2556"/>
<feature type="domain" description="Conserved hypothetical protein CHP02391" evidence="2">
    <location>
        <begin position="106"/>
        <end position="232"/>
    </location>
</feature>
<dbReference type="NCBIfam" id="TIGR02391">
    <property type="entry name" value="hypoth_ymh"/>
    <property type="match status" value="1"/>
</dbReference>
<dbReference type="Proteomes" id="UP000005442">
    <property type="component" value="Chromosome"/>
</dbReference>
<dbReference type="eggNOG" id="ENOG50339U9">
    <property type="taxonomic scope" value="Bacteria"/>
</dbReference>
<dbReference type="Pfam" id="PF09509">
    <property type="entry name" value="Hypoth_Ymh"/>
    <property type="match status" value="1"/>
</dbReference>
<feature type="compositionally biased region" description="Low complexity" evidence="1">
    <location>
        <begin position="257"/>
        <end position="267"/>
    </location>
</feature>
<dbReference type="PATRIC" id="fig|710685.3.peg.2550"/>
<organism evidence="3 4">
    <name type="scientific">Mycolicibacterium rhodesiae (strain NBB3)</name>
    <name type="common">Mycobacterium rhodesiae</name>
    <dbReference type="NCBI Taxonomy" id="710685"/>
    <lineage>
        <taxon>Bacteria</taxon>
        <taxon>Bacillati</taxon>
        <taxon>Actinomycetota</taxon>
        <taxon>Actinomycetes</taxon>
        <taxon>Mycobacteriales</taxon>
        <taxon>Mycobacteriaceae</taxon>
        <taxon>Mycolicibacterium</taxon>
    </lineage>
</organism>
<dbReference type="HOGENOM" id="CLU_1208363_0_0_11"/>